<evidence type="ECO:0000256" key="3">
    <source>
        <dbReference type="ARBA" id="ARBA00012438"/>
    </source>
</evidence>
<dbReference type="InterPro" id="IPR005467">
    <property type="entry name" value="His_kinase_dom"/>
</dbReference>
<dbReference type="OrthoDB" id="2359336at2"/>
<dbReference type="RefSeq" id="WP_136136173.1">
    <property type="nucleotide sequence ID" value="NZ_SDGV01000006.1"/>
</dbReference>
<dbReference type="PROSITE" id="PS50109">
    <property type="entry name" value="HIS_KIN"/>
    <property type="match status" value="1"/>
</dbReference>
<keyword evidence="10" id="KW-0067">ATP-binding</keyword>
<gene>
    <name evidence="19" type="ORF">ESZ54_02855</name>
</gene>
<proteinExistence type="predicted"/>
<evidence type="ECO:0000256" key="2">
    <source>
        <dbReference type="ARBA" id="ARBA00004651"/>
    </source>
</evidence>
<evidence type="ECO:0000256" key="12">
    <source>
        <dbReference type="ARBA" id="ARBA00023012"/>
    </source>
</evidence>
<dbReference type="InterPro" id="IPR036890">
    <property type="entry name" value="HATPase_C_sf"/>
</dbReference>
<evidence type="ECO:0000256" key="7">
    <source>
        <dbReference type="ARBA" id="ARBA00022692"/>
    </source>
</evidence>
<feature type="transmembrane region" description="Helical" evidence="16">
    <location>
        <begin position="12"/>
        <end position="34"/>
    </location>
</feature>
<dbReference type="Gene3D" id="6.10.340.10">
    <property type="match status" value="1"/>
</dbReference>
<dbReference type="EC" id="2.7.13.3" evidence="3"/>
<dbReference type="PANTHER" id="PTHR45528">
    <property type="entry name" value="SENSOR HISTIDINE KINASE CPXA"/>
    <property type="match status" value="1"/>
</dbReference>
<dbReference type="CDD" id="cd00082">
    <property type="entry name" value="HisKA"/>
    <property type="match status" value="1"/>
</dbReference>
<keyword evidence="12" id="KW-0902">Two-component regulatory system</keyword>
<keyword evidence="8" id="KW-0547">Nucleotide-binding</keyword>
<feature type="domain" description="HAMP" evidence="18">
    <location>
        <begin position="225"/>
        <end position="277"/>
    </location>
</feature>
<evidence type="ECO:0000256" key="5">
    <source>
        <dbReference type="ARBA" id="ARBA00022553"/>
    </source>
</evidence>
<evidence type="ECO:0000256" key="9">
    <source>
        <dbReference type="ARBA" id="ARBA00022777"/>
    </source>
</evidence>
<dbReference type="SMART" id="SM00387">
    <property type="entry name" value="HATPase_c"/>
    <property type="match status" value="1"/>
</dbReference>
<organism evidence="19 20">
    <name type="scientific">Vagococcus silagei</name>
    <dbReference type="NCBI Taxonomy" id="2508885"/>
    <lineage>
        <taxon>Bacteria</taxon>
        <taxon>Bacillati</taxon>
        <taxon>Bacillota</taxon>
        <taxon>Bacilli</taxon>
        <taxon>Lactobacillales</taxon>
        <taxon>Enterococcaceae</taxon>
        <taxon>Vagococcus</taxon>
    </lineage>
</organism>
<keyword evidence="20" id="KW-1185">Reference proteome</keyword>
<comment type="catalytic activity">
    <reaction evidence="1">
        <text>ATP + protein L-histidine = ADP + protein N-phospho-L-histidine.</text>
        <dbReference type="EC" id="2.7.13.3"/>
    </reaction>
</comment>
<dbReference type="AlphaFoldDB" id="A0A4S3B3Z7"/>
<feature type="transmembrane region" description="Helical" evidence="16">
    <location>
        <begin position="202"/>
        <end position="221"/>
    </location>
</feature>
<dbReference type="PANTHER" id="PTHR45528:SF1">
    <property type="entry name" value="SENSOR HISTIDINE KINASE CPXA"/>
    <property type="match status" value="1"/>
</dbReference>
<evidence type="ECO:0000313" key="20">
    <source>
        <dbReference type="Proteomes" id="UP000310506"/>
    </source>
</evidence>
<evidence type="ECO:0000256" key="10">
    <source>
        <dbReference type="ARBA" id="ARBA00022840"/>
    </source>
</evidence>
<feature type="coiled-coil region" evidence="14">
    <location>
        <begin position="251"/>
        <end position="278"/>
    </location>
</feature>
<dbReference type="PROSITE" id="PS50885">
    <property type="entry name" value="HAMP"/>
    <property type="match status" value="1"/>
</dbReference>
<evidence type="ECO:0000256" key="6">
    <source>
        <dbReference type="ARBA" id="ARBA00022679"/>
    </source>
</evidence>
<dbReference type="GO" id="GO:0005886">
    <property type="term" value="C:plasma membrane"/>
    <property type="evidence" value="ECO:0007669"/>
    <property type="project" value="UniProtKB-SubCell"/>
</dbReference>
<accession>A0A4S3B3Z7</accession>
<dbReference type="Gene3D" id="3.30.565.10">
    <property type="entry name" value="Histidine kinase-like ATPase, C-terminal domain"/>
    <property type="match status" value="1"/>
</dbReference>
<dbReference type="Pfam" id="PF02518">
    <property type="entry name" value="HATPase_c"/>
    <property type="match status" value="1"/>
</dbReference>
<dbReference type="Gene3D" id="1.10.287.130">
    <property type="match status" value="1"/>
</dbReference>
<protein>
    <recommendedName>
        <fullName evidence="3">histidine kinase</fullName>
        <ecNumber evidence="3">2.7.13.3</ecNumber>
    </recommendedName>
</protein>
<keyword evidence="14" id="KW-0175">Coiled coil</keyword>
<comment type="subcellular location">
    <subcellularLocation>
        <location evidence="2">Cell membrane</location>
        <topology evidence="2">Multi-pass membrane protein</topology>
    </subcellularLocation>
</comment>
<dbReference type="EMBL" id="SDGV01000006">
    <property type="protein sequence ID" value="THB61854.1"/>
    <property type="molecule type" value="Genomic_DNA"/>
</dbReference>
<keyword evidence="4" id="KW-1003">Cell membrane</keyword>
<evidence type="ECO:0000259" key="17">
    <source>
        <dbReference type="PROSITE" id="PS50109"/>
    </source>
</evidence>
<dbReference type="InterPro" id="IPR050398">
    <property type="entry name" value="HssS/ArlS-like"/>
</dbReference>
<keyword evidence="6" id="KW-0808">Transferase</keyword>
<evidence type="ECO:0000256" key="16">
    <source>
        <dbReference type="SAM" id="Phobius"/>
    </source>
</evidence>
<dbReference type="Proteomes" id="UP000310506">
    <property type="component" value="Unassembled WGS sequence"/>
</dbReference>
<evidence type="ECO:0000256" key="4">
    <source>
        <dbReference type="ARBA" id="ARBA00022475"/>
    </source>
</evidence>
<comment type="caution">
    <text evidence="19">The sequence shown here is derived from an EMBL/GenBank/DDBJ whole genome shotgun (WGS) entry which is preliminary data.</text>
</comment>
<name>A0A4S3B3Z7_9ENTE</name>
<dbReference type="SUPFAM" id="SSF158472">
    <property type="entry name" value="HAMP domain-like"/>
    <property type="match status" value="1"/>
</dbReference>
<sequence>MKTKKKMTHRITLNFSAILFLFAIVVLATFFILLNQQSAKIYQNQMIEHGQIIADNLTNDFEENDYSNENDNSSHRQIMASGMQMHGGMRSYYSTIQLIQQMTGGKIWLVTADGSPLFEPPSSNHMGHGKGRMQQQSEYTQPLTDTSSDLLNKVTQENTVVTQNNKMLAQVGLPIYKNKQLIGAVLMEAATKDRLQQQFSDFSILFISLLIALILTVFMAFKTAKKIVKPIQQMEDFTTELIDENYHSQLQINTEDELNQLANQLNSLSSQLEIAKFERENKEISQKRFLSQISHELRTPVMIIRNSIETLNDQFDNTTIEQKEYLQLLMNEAEQLELLLNDLLELNRLQSTEFSLEEKPIDLYEVIENALRAYRNIANQKQQTLHFSNQLIEQTLIIGDYQRLAQLIRLLLDNSIKYSPKSQEVSIILYKNNDYLSIDIQNKTIQSIDEKNIQHFFDTFERGQHSSIPGHGLGLSIAKQITTRHDGFIRLDKTKPQLFVVSLDFPIYYSH</sequence>
<dbReference type="SMART" id="SM00388">
    <property type="entry name" value="HisKA"/>
    <property type="match status" value="1"/>
</dbReference>
<keyword evidence="9 19" id="KW-0418">Kinase</keyword>
<dbReference type="GO" id="GO:0005524">
    <property type="term" value="F:ATP binding"/>
    <property type="evidence" value="ECO:0007669"/>
    <property type="project" value="UniProtKB-KW"/>
</dbReference>
<evidence type="ECO:0000256" key="11">
    <source>
        <dbReference type="ARBA" id="ARBA00022989"/>
    </source>
</evidence>
<feature type="domain" description="Histidine kinase" evidence="17">
    <location>
        <begin position="292"/>
        <end position="509"/>
    </location>
</feature>
<dbReference type="SUPFAM" id="SSF47384">
    <property type="entry name" value="Homodimeric domain of signal transducing histidine kinase"/>
    <property type="match status" value="1"/>
</dbReference>
<dbReference type="InterPro" id="IPR003660">
    <property type="entry name" value="HAMP_dom"/>
</dbReference>
<dbReference type="GO" id="GO:0000155">
    <property type="term" value="F:phosphorelay sensor kinase activity"/>
    <property type="evidence" value="ECO:0007669"/>
    <property type="project" value="InterPro"/>
</dbReference>
<evidence type="ECO:0000256" key="1">
    <source>
        <dbReference type="ARBA" id="ARBA00000085"/>
    </source>
</evidence>
<evidence type="ECO:0000256" key="14">
    <source>
        <dbReference type="SAM" id="Coils"/>
    </source>
</evidence>
<evidence type="ECO:0000259" key="18">
    <source>
        <dbReference type="PROSITE" id="PS50885"/>
    </source>
</evidence>
<evidence type="ECO:0000256" key="8">
    <source>
        <dbReference type="ARBA" id="ARBA00022741"/>
    </source>
</evidence>
<keyword evidence="11 16" id="KW-1133">Transmembrane helix</keyword>
<dbReference type="SUPFAM" id="SSF55874">
    <property type="entry name" value="ATPase domain of HSP90 chaperone/DNA topoisomerase II/histidine kinase"/>
    <property type="match status" value="1"/>
</dbReference>
<reference evidence="19 20" key="1">
    <citation type="submission" date="2019-01" db="EMBL/GenBank/DDBJ databases">
        <title>Vagococcus silagei sp. nov. isolated from brewer's grain.</title>
        <authorList>
            <person name="Guu J.-R."/>
        </authorList>
    </citation>
    <scope>NUCLEOTIDE SEQUENCE [LARGE SCALE GENOMIC DNA]</scope>
    <source>
        <strain evidence="19 20">2B-2</strain>
    </source>
</reference>
<dbReference type="InterPro" id="IPR036097">
    <property type="entry name" value="HisK_dim/P_sf"/>
</dbReference>
<evidence type="ECO:0000313" key="19">
    <source>
        <dbReference type="EMBL" id="THB61854.1"/>
    </source>
</evidence>
<keyword evidence="13 16" id="KW-0472">Membrane</keyword>
<keyword evidence="7 16" id="KW-0812">Transmembrane</keyword>
<dbReference type="Pfam" id="PF00512">
    <property type="entry name" value="HisKA"/>
    <property type="match status" value="1"/>
</dbReference>
<evidence type="ECO:0000256" key="13">
    <source>
        <dbReference type="ARBA" id="ARBA00023136"/>
    </source>
</evidence>
<feature type="region of interest" description="Disordered" evidence="15">
    <location>
        <begin position="122"/>
        <end position="141"/>
    </location>
</feature>
<dbReference type="InterPro" id="IPR003661">
    <property type="entry name" value="HisK_dim/P_dom"/>
</dbReference>
<dbReference type="InterPro" id="IPR003594">
    <property type="entry name" value="HATPase_dom"/>
</dbReference>
<keyword evidence="5" id="KW-0597">Phosphoprotein</keyword>
<dbReference type="CDD" id="cd06225">
    <property type="entry name" value="HAMP"/>
    <property type="match status" value="1"/>
</dbReference>
<evidence type="ECO:0000256" key="15">
    <source>
        <dbReference type="SAM" id="MobiDB-lite"/>
    </source>
</evidence>